<feature type="region of interest" description="Disordered" evidence="1">
    <location>
        <begin position="166"/>
        <end position="247"/>
    </location>
</feature>
<proteinExistence type="predicted"/>
<feature type="compositionally biased region" description="Basic and acidic residues" evidence="1">
    <location>
        <begin position="166"/>
        <end position="188"/>
    </location>
</feature>
<dbReference type="Proteomes" id="UP001152885">
    <property type="component" value="Unassembled WGS sequence"/>
</dbReference>
<protein>
    <submittedName>
        <fullName evidence="2">Uncharacterized protein</fullName>
    </submittedName>
</protein>
<name>A0A9W4U0A6_9ASCO</name>
<dbReference type="OrthoDB" id="4069757at2759"/>
<keyword evidence="3" id="KW-1185">Reference proteome</keyword>
<accession>A0A9W4U0A6</accession>
<sequence length="247" mass="28342">MKTSIIISNLHKDDFIINNDNSLIQTFKSLSFADQIKLKILNYNSNIIDDISHWSNLPFLNRIIIIFKNEEIATEIYSYLQKGLADYDVKITLQENLLKKSKSSESLFDDNLNVTKSLDNFKTFYNDDSNKDKNFSYDEPEPQQFNVISDLSKLGIDLNDYNDKEQMKELSGEEDNENKLLDNGDKNDGNAPLRRRSTKTLFKPKAQGKKSSALNKLSINTKLDTNDNADNDDEYPSSPVITLDETF</sequence>
<evidence type="ECO:0000256" key="1">
    <source>
        <dbReference type="SAM" id="MobiDB-lite"/>
    </source>
</evidence>
<reference evidence="2" key="1">
    <citation type="submission" date="2022-12" db="EMBL/GenBank/DDBJ databases">
        <authorList>
            <person name="Brejova B."/>
        </authorList>
    </citation>
    <scope>NUCLEOTIDE SEQUENCE</scope>
</reference>
<comment type="caution">
    <text evidence="2">The sequence shown here is derived from an EMBL/GenBank/DDBJ whole genome shotgun (WGS) entry which is preliminary data.</text>
</comment>
<dbReference type="EMBL" id="CANTUO010000006">
    <property type="protein sequence ID" value="CAI5760319.1"/>
    <property type="molecule type" value="Genomic_DNA"/>
</dbReference>
<dbReference type="AlphaFoldDB" id="A0A9W4U0A6"/>
<evidence type="ECO:0000313" key="2">
    <source>
        <dbReference type="EMBL" id="CAI5760319.1"/>
    </source>
</evidence>
<gene>
    <name evidence="2" type="ORF">CANVERA_P4829</name>
</gene>
<organism evidence="2 3">
    <name type="scientific">Candida verbasci</name>
    <dbReference type="NCBI Taxonomy" id="1227364"/>
    <lineage>
        <taxon>Eukaryota</taxon>
        <taxon>Fungi</taxon>
        <taxon>Dikarya</taxon>
        <taxon>Ascomycota</taxon>
        <taxon>Saccharomycotina</taxon>
        <taxon>Pichiomycetes</taxon>
        <taxon>Debaryomycetaceae</taxon>
        <taxon>Candida/Lodderomyces clade</taxon>
        <taxon>Candida</taxon>
    </lineage>
</organism>
<evidence type="ECO:0000313" key="3">
    <source>
        <dbReference type="Proteomes" id="UP001152885"/>
    </source>
</evidence>
<feature type="compositionally biased region" description="Polar residues" evidence="1">
    <location>
        <begin position="209"/>
        <end position="226"/>
    </location>
</feature>